<evidence type="ECO:0000313" key="1">
    <source>
        <dbReference type="EMBL" id="TKB95081.1"/>
    </source>
</evidence>
<dbReference type="OrthoDB" id="1119824at2"/>
<sequence>MDSTLLSIILPEGLSDYFELDKVETITDSYYIYLKEKNIAPIEFSGQKLRSKGFFDEISVRDFPLRGKPCFLKLKRRRWLNVGTGKIVIRDWNMVAEGTKMTQEFAFFFESLFGFKPDKL</sequence>
<protein>
    <submittedName>
        <fullName evidence="1">Transposase family protein</fullName>
    </submittedName>
</protein>
<evidence type="ECO:0000313" key="2">
    <source>
        <dbReference type="Proteomes" id="UP000308181"/>
    </source>
</evidence>
<organism evidence="1 2">
    <name type="scientific">Pedobacter cryophilus</name>
    <dbReference type="NCBI Taxonomy" id="2571271"/>
    <lineage>
        <taxon>Bacteria</taxon>
        <taxon>Pseudomonadati</taxon>
        <taxon>Bacteroidota</taxon>
        <taxon>Sphingobacteriia</taxon>
        <taxon>Sphingobacteriales</taxon>
        <taxon>Sphingobacteriaceae</taxon>
        <taxon>Pedobacter</taxon>
    </lineage>
</organism>
<dbReference type="EMBL" id="SWBP01000013">
    <property type="protein sequence ID" value="TKB95081.1"/>
    <property type="molecule type" value="Genomic_DNA"/>
</dbReference>
<accession>A0A4U1BYC1</accession>
<keyword evidence="2" id="KW-1185">Reference proteome</keyword>
<dbReference type="AlphaFoldDB" id="A0A4U1BYC1"/>
<dbReference type="Proteomes" id="UP000308181">
    <property type="component" value="Unassembled WGS sequence"/>
</dbReference>
<dbReference type="RefSeq" id="WP_136827768.1">
    <property type="nucleotide sequence ID" value="NZ_SWBP01000013.1"/>
</dbReference>
<gene>
    <name evidence="1" type="ORF">FA046_17160</name>
</gene>
<name>A0A4U1BYC1_9SPHI</name>
<proteinExistence type="predicted"/>
<reference evidence="1 2" key="1">
    <citation type="submission" date="2019-04" db="EMBL/GenBank/DDBJ databases">
        <title>Pedobacter sp. AR-3-17 sp. nov., isolated from Arctic soil.</title>
        <authorList>
            <person name="Dahal R.H."/>
            <person name="Kim D.-U."/>
        </authorList>
    </citation>
    <scope>NUCLEOTIDE SEQUENCE [LARGE SCALE GENOMIC DNA]</scope>
    <source>
        <strain evidence="1 2">AR-3-17</strain>
    </source>
</reference>
<comment type="caution">
    <text evidence="1">The sequence shown here is derived from an EMBL/GenBank/DDBJ whole genome shotgun (WGS) entry which is preliminary data.</text>
</comment>